<dbReference type="PRINTS" id="PR00413">
    <property type="entry name" value="HADHALOGNASE"/>
</dbReference>
<dbReference type="NCBIfam" id="TIGR01509">
    <property type="entry name" value="HAD-SF-IA-v3"/>
    <property type="match status" value="1"/>
</dbReference>
<dbReference type="InterPro" id="IPR006379">
    <property type="entry name" value="HAD-SF_hydro_IIB"/>
</dbReference>
<dbReference type="InterPro" id="IPR006439">
    <property type="entry name" value="HAD-SF_hydro_IA"/>
</dbReference>
<dbReference type="SFLD" id="SFLDG01140">
    <property type="entry name" value="C2.B:_Phosphomannomutase_and_P"/>
    <property type="match status" value="1"/>
</dbReference>
<reference evidence="1" key="1">
    <citation type="submission" date="2020-10" db="EMBL/GenBank/DDBJ databases">
        <authorList>
            <person name="Gilroy R."/>
        </authorList>
    </citation>
    <scope>NUCLEOTIDE SEQUENCE</scope>
    <source>
        <strain evidence="1">ChiBcec2-4451</strain>
    </source>
</reference>
<dbReference type="SFLD" id="SFLDG01135">
    <property type="entry name" value="C1.5.6:_HAD__Beta-PGM__Phospha"/>
    <property type="match status" value="1"/>
</dbReference>
<dbReference type="SUPFAM" id="SSF56784">
    <property type="entry name" value="HAD-like"/>
    <property type="match status" value="2"/>
</dbReference>
<dbReference type="FunFam" id="3.40.50.1000:FF:000022">
    <property type="entry name" value="Phosphoglycolate phosphatase"/>
    <property type="match status" value="1"/>
</dbReference>
<sequence length="490" mass="53854">MYKACIFDLDGTVADTVESIAHVANQVLDHFGLAAQPVEAYKYFAGDGGDMLMERCFAAAKGDRSNLAEAQQMYRDVFAADPLYRVKPFPGIVDMLKEMKERGMKLAVLSNKPHEAAVPAIEGLFGKELFDEVQGQQPGIPRKPSPIGALALAEKFGVKPGECLYVGDTNTDMQTGKAAGMYTVGVLWGFRERKELEEAGADCVIARPGQLLGIAAAPRIRLVVSDLDGTLLLNGSQQLPEETCGQIRRLLDQGICFAAASGRQYPNLRRLFAPVADEISYICENGCLVMDGGEKIYKAHMDRETGQDILRAILERESAEALLSGEDTSYIQPKEEAYLHHVRDEVENNVTVVDNLLQTQEDYFKISVFEKDGIAVSEDYWKRRFSSRVTVVTSGNEWLDMMPKGVNKGTALKLLLEHLGIAPEECVIFGDNYNDAEMLAMAGWAFAMDTAVPGIRRDCPWHTDTVGHALEEILRTGVPVSCRSSESAEG</sequence>
<dbReference type="InterPro" id="IPR036412">
    <property type="entry name" value="HAD-like_sf"/>
</dbReference>
<evidence type="ECO:0000313" key="1">
    <source>
        <dbReference type="EMBL" id="HIV14151.1"/>
    </source>
</evidence>
<dbReference type="Pfam" id="PF13419">
    <property type="entry name" value="HAD_2"/>
    <property type="match status" value="1"/>
</dbReference>
<dbReference type="Pfam" id="PF08282">
    <property type="entry name" value="Hydrolase_3"/>
    <property type="match status" value="1"/>
</dbReference>
<dbReference type="SFLD" id="SFLDS00003">
    <property type="entry name" value="Haloacid_Dehalogenase"/>
    <property type="match status" value="2"/>
</dbReference>
<dbReference type="InterPro" id="IPR023214">
    <property type="entry name" value="HAD_sf"/>
</dbReference>
<dbReference type="Gene3D" id="3.40.50.1000">
    <property type="entry name" value="HAD superfamily/HAD-like"/>
    <property type="match status" value="2"/>
</dbReference>
<dbReference type="InterPro" id="IPR023198">
    <property type="entry name" value="PGP-like_dom2"/>
</dbReference>
<dbReference type="InterPro" id="IPR050155">
    <property type="entry name" value="HAD-like_hydrolase_sf"/>
</dbReference>
<dbReference type="NCBIfam" id="TIGR00099">
    <property type="entry name" value="Cof-subfamily"/>
    <property type="match status" value="1"/>
</dbReference>
<dbReference type="PROSITE" id="PS01228">
    <property type="entry name" value="COF_1"/>
    <property type="match status" value="1"/>
</dbReference>
<dbReference type="PANTHER" id="PTHR43434:SF1">
    <property type="entry name" value="PHOSPHOGLYCOLATE PHOSPHATASE"/>
    <property type="match status" value="1"/>
</dbReference>
<evidence type="ECO:0000313" key="2">
    <source>
        <dbReference type="Proteomes" id="UP000886723"/>
    </source>
</evidence>
<dbReference type="NCBIfam" id="TIGR01484">
    <property type="entry name" value="HAD-SF-IIB"/>
    <property type="match status" value="1"/>
</dbReference>
<dbReference type="Proteomes" id="UP000886723">
    <property type="component" value="Unassembled WGS sequence"/>
</dbReference>
<dbReference type="Gene3D" id="3.30.1240.10">
    <property type="match status" value="1"/>
</dbReference>
<dbReference type="NCBIfam" id="TIGR01549">
    <property type="entry name" value="HAD-SF-IA-v1"/>
    <property type="match status" value="1"/>
</dbReference>
<dbReference type="InterPro" id="IPR000150">
    <property type="entry name" value="Cof"/>
</dbReference>
<dbReference type="InterPro" id="IPR041492">
    <property type="entry name" value="HAD_2"/>
</dbReference>
<dbReference type="EMBL" id="DVON01000285">
    <property type="protein sequence ID" value="HIV14151.1"/>
    <property type="molecule type" value="Genomic_DNA"/>
</dbReference>
<dbReference type="GO" id="GO:0008967">
    <property type="term" value="F:phosphoglycolate phosphatase activity"/>
    <property type="evidence" value="ECO:0007669"/>
    <property type="project" value="TreeGrafter"/>
</dbReference>
<name>A0A9D1NXP1_9FIRM</name>
<reference evidence="1" key="2">
    <citation type="journal article" date="2021" name="PeerJ">
        <title>Extensive microbial diversity within the chicken gut microbiome revealed by metagenomics and culture.</title>
        <authorList>
            <person name="Gilroy R."/>
            <person name="Ravi A."/>
            <person name="Getino M."/>
            <person name="Pursley I."/>
            <person name="Horton D.L."/>
            <person name="Alikhan N.F."/>
            <person name="Baker D."/>
            <person name="Gharbi K."/>
            <person name="Hall N."/>
            <person name="Watson M."/>
            <person name="Adriaenssens E.M."/>
            <person name="Foster-Nyarko E."/>
            <person name="Jarju S."/>
            <person name="Secka A."/>
            <person name="Antonio M."/>
            <person name="Oren A."/>
            <person name="Chaudhuri R.R."/>
            <person name="La Ragione R."/>
            <person name="Hildebrand F."/>
            <person name="Pallen M.J."/>
        </authorList>
    </citation>
    <scope>NUCLEOTIDE SEQUENCE</scope>
    <source>
        <strain evidence="1">ChiBcec2-4451</strain>
    </source>
</reference>
<dbReference type="GO" id="GO:0006281">
    <property type="term" value="P:DNA repair"/>
    <property type="evidence" value="ECO:0007669"/>
    <property type="project" value="TreeGrafter"/>
</dbReference>
<protein>
    <submittedName>
        <fullName evidence="1">Cof-type HAD-IIB family hydrolase</fullName>
    </submittedName>
</protein>
<keyword evidence="1" id="KW-0378">Hydrolase</keyword>
<proteinExistence type="predicted"/>
<dbReference type="SFLD" id="SFLDG01129">
    <property type="entry name" value="C1.5:_HAD__Beta-PGM__Phosphata"/>
    <property type="match status" value="1"/>
</dbReference>
<dbReference type="AlphaFoldDB" id="A0A9D1NXP1"/>
<dbReference type="PANTHER" id="PTHR43434">
    <property type="entry name" value="PHOSPHOGLYCOLATE PHOSPHATASE"/>
    <property type="match status" value="1"/>
</dbReference>
<dbReference type="Gene3D" id="1.10.150.240">
    <property type="entry name" value="Putative phosphatase, domain 2"/>
    <property type="match status" value="1"/>
</dbReference>
<accession>A0A9D1NXP1</accession>
<comment type="caution">
    <text evidence="1">The sequence shown here is derived from an EMBL/GenBank/DDBJ whole genome shotgun (WGS) entry which is preliminary data.</text>
</comment>
<organism evidence="1 2">
    <name type="scientific">Candidatus Pullilachnospira stercoravium</name>
    <dbReference type="NCBI Taxonomy" id="2840913"/>
    <lineage>
        <taxon>Bacteria</taxon>
        <taxon>Bacillati</taxon>
        <taxon>Bacillota</taxon>
        <taxon>Clostridia</taxon>
        <taxon>Lachnospirales</taxon>
        <taxon>Lachnospiraceae</taxon>
        <taxon>Lachnospiraceae incertae sedis</taxon>
        <taxon>Candidatus Pullilachnospira</taxon>
    </lineage>
</organism>
<gene>
    <name evidence="1" type="ORF">IAA63_13580</name>
</gene>